<dbReference type="CDD" id="cd07984">
    <property type="entry name" value="LPLAT_LABLAT-like"/>
    <property type="match status" value="1"/>
</dbReference>
<dbReference type="PANTHER" id="PTHR30606">
    <property type="entry name" value="LIPID A BIOSYNTHESIS LAUROYL ACYLTRANSFERASE"/>
    <property type="match status" value="1"/>
</dbReference>
<keyword evidence="4" id="KW-0808">Transferase</keyword>
<dbReference type="GO" id="GO:0016746">
    <property type="term" value="F:acyltransferase activity"/>
    <property type="evidence" value="ECO:0007669"/>
    <property type="project" value="UniProtKB-KW"/>
</dbReference>
<evidence type="ECO:0000313" key="9">
    <source>
        <dbReference type="Proteomes" id="UP000756860"/>
    </source>
</evidence>
<evidence type="ECO:0000256" key="5">
    <source>
        <dbReference type="ARBA" id="ARBA00023136"/>
    </source>
</evidence>
<sequence length="312" mass="35298">MSGRSEAGTTGYVEGVYSSLSLFLISLFTVLVPRWLFPPFAFVTGGLFYLLTVERRRGIRANLRVITGRGDVERLVLSTYYKFARNWCDIMLMMRLRGERLERLIASKGSGRPLDEALAKGNGAILITPHLGNWELGGLGLAERGYRINVMTFREPDEKINAMRERVREERGIGFIYVDRDATSPLAIIEAVNALRRNEVVALLGDRDGSSHTRQMEFFGRPTAIPVGAAYLALASGAPILPVFLPLEGNRYATYMEEAIYLSGRHGDHDDVIRTGIGKVLRVFETYLRNYPDQWYNLFDYWQITTRDTKDA</sequence>
<evidence type="ECO:0000256" key="3">
    <source>
        <dbReference type="ARBA" id="ARBA00022519"/>
    </source>
</evidence>
<dbReference type="Proteomes" id="UP000756860">
    <property type="component" value="Unassembled WGS sequence"/>
</dbReference>
<evidence type="ECO:0000256" key="6">
    <source>
        <dbReference type="ARBA" id="ARBA00023315"/>
    </source>
</evidence>
<keyword evidence="9" id="KW-1185">Reference proteome</keyword>
<protein>
    <submittedName>
        <fullName evidence="8">Lysophospholipid acyltransferase family protein</fullName>
    </submittedName>
</protein>
<feature type="transmembrane region" description="Helical" evidence="7">
    <location>
        <begin position="12"/>
        <end position="30"/>
    </location>
</feature>
<organism evidence="8 9">
    <name type="scientific">Geomobilimonas luticola</name>
    <dbReference type="NCBI Taxonomy" id="1114878"/>
    <lineage>
        <taxon>Bacteria</taxon>
        <taxon>Pseudomonadati</taxon>
        <taxon>Thermodesulfobacteriota</taxon>
        <taxon>Desulfuromonadia</taxon>
        <taxon>Geobacterales</taxon>
        <taxon>Geobacteraceae</taxon>
        <taxon>Geomobilimonas</taxon>
    </lineage>
</organism>
<dbReference type="Pfam" id="PF03279">
    <property type="entry name" value="Lip_A_acyltrans"/>
    <property type="match status" value="1"/>
</dbReference>
<evidence type="ECO:0000256" key="2">
    <source>
        <dbReference type="ARBA" id="ARBA00022475"/>
    </source>
</evidence>
<proteinExistence type="predicted"/>
<keyword evidence="7" id="KW-1133">Transmembrane helix</keyword>
<feature type="transmembrane region" description="Helical" evidence="7">
    <location>
        <begin position="36"/>
        <end position="53"/>
    </location>
</feature>
<comment type="caution">
    <text evidence="8">The sequence shown here is derived from an EMBL/GenBank/DDBJ whole genome shotgun (WGS) entry which is preliminary data.</text>
</comment>
<gene>
    <name evidence="8" type="ORF">KI810_04895</name>
</gene>
<comment type="subcellular location">
    <subcellularLocation>
        <location evidence="1">Cell inner membrane</location>
    </subcellularLocation>
</comment>
<keyword evidence="5 7" id="KW-0472">Membrane</keyword>
<accession>A0ABS5SAI9</accession>
<evidence type="ECO:0000256" key="4">
    <source>
        <dbReference type="ARBA" id="ARBA00022679"/>
    </source>
</evidence>
<dbReference type="InterPro" id="IPR004960">
    <property type="entry name" value="LipA_acyltrans"/>
</dbReference>
<name>A0ABS5SAI9_9BACT</name>
<evidence type="ECO:0000313" key="8">
    <source>
        <dbReference type="EMBL" id="MBT0652383.1"/>
    </source>
</evidence>
<keyword evidence="6 8" id="KW-0012">Acyltransferase</keyword>
<evidence type="ECO:0000256" key="7">
    <source>
        <dbReference type="SAM" id="Phobius"/>
    </source>
</evidence>
<keyword evidence="2" id="KW-1003">Cell membrane</keyword>
<keyword evidence="3" id="KW-0997">Cell inner membrane</keyword>
<dbReference type="EMBL" id="JAHCVK010000001">
    <property type="protein sequence ID" value="MBT0652383.1"/>
    <property type="molecule type" value="Genomic_DNA"/>
</dbReference>
<keyword evidence="7" id="KW-0812">Transmembrane</keyword>
<evidence type="ECO:0000256" key="1">
    <source>
        <dbReference type="ARBA" id="ARBA00004533"/>
    </source>
</evidence>
<dbReference type="PANTHER" id="PTHR30606:SF9">
    <property type="entry name" value="LIPID A BIOSYNTHESIS LAUROYLTRANSFERASE"/>
    <property type="match status" value="1"/>
</dbReference>
<reference evidence="8 9" key="1">
    <citation type="submission" date="2021-05" db="EMBL/GenBank/DDBJ databases">
        <title>The draft genome of Geobacter luticola JCM 17780.</title>
        <authorList>
            <person name="Xu Z."/>
            <person name="Masuda Y."/>
            <person name="Itoh H."/>
            <person name="Senoo K."/>
        </authorList>
    </citation>
    <scope>NUCLEOTIDE SEQUENCE [LARGE SCALE GENOMIC DNA]</scope>
    <source>
        <strain evidence="8 9">JCM 17780</strain>
    </source>
</reference>